<organism evidence="2 3">
    <name type="scientific">Sphingomonas plantiphila</name>
    <dbReference type="NCBI Taxonomy" id="3163295"/>
    <lineage>
        <taxon>Bacteria</taxon>
        <taxon>Pseudomonadati</taxon>
        <taxon>Pseudomonadota</taxon>
        <taxon>Alphaproteobacteria</taxon>
        <taxon>Sphingomonadales</taxon>
        <taxon>Sphingomonadaceae</taxon>
        <taxon>Sphingomonas</taxon>
    </lineage>
</organism>
<sequence>MFGSAKPAASLSSGLLARKGQARPAMRPQGFVGLDPGTSLDDLGWNDMGTDVSAPVPPVLSQRQALVEEYAPPPAPVPEPVPEAPAAPVVAAPAIVQAPEPEPVPTRPVSTATASRIGREVSARKGKAAFTLRLDNERHLKLRLASAITGRSAQVLVTEALDAFLETLPELGALVDRLPAGKAR</sequence>
<reference evidence="2 3" key="1">
    <citation type="submission" date="2024-06" db="EMBL/GenBank/DDBJ databases">
        <authorList>
            <person name="Kaempfer P."/>
            <person name="Viver T."/>
        </authorList>
    </citation>
    <scope>NUCLEOTIDE SEQUENCE [LARGE SCALE GENOMIC DNA]</scope>
    <source>
        <strain evidence="2 3">ST-64</strain>
    </source>
</reference>
<keyword evidence="3" id="KW-1185">Reference proteome</keyword>
<feature type="region of interest" description="Disordered" evidence="1">
    <location>
        <begin position="18"/>
        <end position="56"/>
    </location>
</feature>
<gene>
    <name evidence="2" type="ORF">ABS767_12440</name>
</gene>
<accession>A0ABW8YNC2</accession>
<proteinExistence type="predicted"/>
<evidence type="ECO:0000256" key="1">
    <source>
        <dbReference type="SAM" id="MobiDB-lite"/>
    </source>
</evidence>
<name>A0ABW8YNC2_9SPHN</name>
<evidence type="ECO:0000313" key="2">
    <source>
        <dbReference type="EMBL" id="MFL9841776.1"/>
    </source>
</evidence>
<evidence type="ECO:0000313" key="3">
    <source>
        <dbReference type="Proteomes" id="UP001629244"/>
    </source>
</evidence>
<dbReference type="RefSeq" id="WP_408078798.1">
    <property type="nucleotide sequence ID" value="NZ_JBELQC010000002.1"/>
</dbReference>
<dbReference type="EMBL" id="JBELQC010000002">
    <property type="protein sequence ID" value="MFL9841776.1"/>
    <property type="molecule type" value="Genomic_DNA"/>
</dbReference>
<protein>
    <submittedName>
        <fullName evidence="2">Uncharacterized protein</fullName>
    </submittedName>
</protein>
<comment type="caution">
    <text evidence="2">The sequence shown here is derived from an EMBL/GenBank/DDBJ whole genome shotgun (WGS) entry which is preliminary data.</text>
</comment>
<dbReference type="Proteomes" id="UP001629244">
    <property type="component" value="Unassembled WGS sequence"/>
</dbReference>